<dbReference type="Proteomes" id="UP000000268">
    <property type="component" value="Plasmid pREB2"/>
</dbReference>
<dbReference type="AlphaFoldDB" id="A8ZM85"/>
<accession>A8ZM85</accession>
<proteinExistence type="predicted"/>
<dbReference type="InterPro" id="IPR011010">
    <property type="entry name" value="DNA_brk_join_enz"/>
</dbReference>
<dbReference type="KEGG" id="amr:AM1_B0129"/>
<evidence type="ECO:0000313" key="3">
    <source>
        <dbReference type="EMBL" id="ABW31854.1"/>
    </source>
</evidence>
<dbReference type="GO" id="GO:0006310">
    <property type="term" value="P:DNA recombination"/>
    <property type="evidence" value="ECO:0007669"/>
    <property type="project" value="UniProtKB-KW"/>
</dbReference>
<sequence length="39" mass="4566">MTTLFWEAGLRRSELVNCDVCHFDLEQKRLSILGKGRNE</sequence>
<evidence type="ECO:0000313" key="4">
    <source>
        <dbReference type="Proteomes" id="UP000000268"/>
    </source>
</evidence>
<gene>
    <name evidence="3" type="ordered locus">AM1_B0129</name>
</gene>
<keyword evidence="1" id="KW-0233">DNA recombination</keyword>
<protein>
    <recommendedName>
        <fullName evidence="2">Tyr recombinase domain-containing protein</fullName>
    </recommendedName>
</protein>
<reference evidence="3 4" key="1">
    <citation type="journal article" date="2008" name="Proc. Natl. Acad. Sci. U.S.A.">
        <title>Niche adaptation and genome expansion in the chlorophyll d-producing cyanobacterium Acaryochloris marina.</title>
        <authorList>
            <person name="Swingley W.D."/>
            <person name="Chen M."/>
            <person name="Cheung P.C."/>
            <person name="Conrad A.L."/>
            <person name="Dejesa L.C."/>
            <person name="Hao J."/>
            <person name="Honchak B.M."/>
            <person name="Karbach L.E."/>
            <person name="Kurdoglu A."/>
            <person name="Lahiri S."/>
            <person name="Mastrian S.D."/>
            <person name="Miyashita H."/>
            <person name="Page L."/>
            <person name="Ramakrishna P."/>
            <person name="Satoh S."/>
            <person name="Sattley W.M."/>
            <person name="Shimada Y."/>
            <person name="Taylor H.L."/>
            <person name="Tomo T."/>
            <person name="Tsuchiya T."/>
            <person name="Wang Z.T."/>
            <person name="Raymond J."/>
            <person name="Mimuro M."/>
            <person name="Blankenship R.E."/>
            <person name="Touchman J.W."/>
        </authorList>
    </citation>
    <scope>NUCLEOTIDE SEQUENCE [LARGE SCALE GENOMIC DNA]</scope>
    <source>
        <strain evidence="4">MBIC 11017</strain>
        <plasmid evidence="4">Plasmid pREB2</plasmid>
    </source>
</reference>
<dbReference type="SUPFAM" id="SSF56349">
    <property type="entry name" value="DNA breaking-rejoining enzymes"/>
    <property type="match status" value="1"/>
</dbReference>
<dbReference type="GO" id="GO:0015074">
    <property type="term" value="P:DNA integration"/>
    <property type="evidence" value="ECO:0007669"/>
    <property type="project" value="InterPro"/>
</dbReference>
<name>A8ZM85_ACAM1</name>
<dbReference type="EMBL" id="CP000839">
    <property type="protein sequence ID" value="ABW31854.1"/>
    <property type="molecule type" value="Genomic_DNA"/>
</dbReference>
<geneLocation type="plasmid" evidence="3 4">
    <name>pREB2</name>
</geneLocation>
<dbReference type="PROSITE" id="PS51898">
    <property type="entry name" value="TYR_RECOMBINASE"/>
    <property type="match status" value="1"/>
</dbReference>
<keyword evidence="3" id="KW-0614">Plasmid</keyword>
<evidence type="ECO:0000256" key="1">
    <source>
        <dbReference type="ARBA" id="ARBA00023172"/>
    </source>
</evidence>
<dbReference type="HOGENOM" id="CLU_3303012_0_0_3"/>
<dbReference type="Gene3D" id="1.10.443.10">
    <property type="entry name" value="Intergrase catalytic core"/>
    <property type="match status" value="1"/>
</dbReference>
<keyword evidence="4" id="KW-1185">Reference proteome</keyword>
<dbReference type="GO" id="GO:0003677">
    <property type="term" value="F:DNA binding"/>
    <property type="evidence" value="ECO:0007669"/>
    <property type="project" value="InterPro"/>
</dbReference>
<evidence type="ECO:0000259" key="2">
    <source>
        <dbReference type="PROSITE" id="PS51898"/>
    </source>
</evidence>
<organism evidence="3 4">
    <name type="scientific">Acaryochloris marina (strain MBIC 11017)</name>
    <dbReference type="NCBI Taxonomy" id="329726"/>
    <lineage>
        <taxon>Bacteria</taxon>
        <taxon>Bacillati</taxon>
        <taxon>Cyanobacteriota</taxon>
        <taxon>Cyanophyceae</taxon>
        <taxon>Acaryochloridales</taxon>
        <taxon>Acaryochloridaceae</taxon>
        <taxon>Acaryochloris</taxon>
    </lineage>
</organism>
<feature type="domain" description="Tyr recombinase" evidence="2">
    <location>
        <begin position="1"/>
        <end position="39"/>
    </location>
</feature>
<dbReference type="InterPro" id="IPR013762">
    <property type="entry name" value="Integrase-like_cat_sf"/>
</dbReference>
<dbReference type="InterPro" id="IPR002104">
    <property type="entry name" value="Integrase_catalytic"/>
</dbReference>